<dbReference type="GO" id="GO:0042597">
    <property type="term" value="C:periplasmic space"/>
    <property type="evidence" value="ECO:0007669"/>
    <property type="project" value="UniProtKB-SubCell"/>
</dbReference>
<keyword evidence="4 7" id="KW-0574">Periplasm</keyword>
<evidence type="ECO:0000256" key="7">
    <source>
        <dbReference type="PIRNR" id="PIRNR001488"/>
    </source>
</evidence>
<evidence type="ECO:0000313" key="12">
    <source>
        <dbReference type="Proteomes" id="UP000031843"/>
    </source>
</evidence>
<dbReference type="GO" id="GO:0015036">
    <property type="term" value="F:disulfide oxidoreductase activity"/>
    <property type="evidence" value="ECO:0007669"/>
    <property type="project" value="UniProtKB-ARBA"/>
</dbReference>
<comment type="subcellular location">
    <subcellularLocation>
        <location evidence="1 7">Periplasm</location>
    </subcellularLocation>
</comment>
<accession>A0A0C4XYM9</accession>
<keyword evidence="12" id="KW-1185">Reference proteome</keyword>
<gene>
    <name evidence="11" type="ORF">RR42_m0167</name>
</gene>
<keyword evidence="6" id="KW-0676">Redox-active center</keyword>
<dbReference type="InterPro" id="IPR017937">
    <property type="entry name" value="Thioredoxin_CS"/>
</dbReference>
<feature type="disulfide bond" description="Redox-active" evidence="8">
    <location>
        <begin position="58"/>
        <end position="61"/>
    </location>
</feature>
<proteinExistence type="inferred from homology"/>
<evidence type="ECO:0000256" key="6">
    <source>
        <dbReference type="ARBA" id="ARBA00023284"/>
    </source>
</evidence>
<dbReference type="PANTHER" id="PTHR35891:SF3">
    <property type="entry name" value="THIOL:DISULFIDE INTERCHANGE PROTEIN DSBL"/>
    <property type="match status" value="1"/>
</dbReference>
<reference evidence="11 12" key="1">
    <citation type="journal article" date="2015" name="Genome Announc.">
        <title>Complete Genome Sequence of Cupriavidus basilensis 4G11, Isolated from the Oak Ridge Field Research Center Site.</title>
        <authorList>
            <person name="Ray J."/>
            <person name="Waters R.J."/>
            <person name="Skerker J.M."/>
            <person name="Kuehl J.V."/>
            <person name="Price M.N."/>
            <person name="Huang J."/>
            <person name="Chakraborty R."/>
            <person name="Arkin A.P."/>
            <person name="Deutschbauer A."/>
        </authorList>
    </citation>
    <scope>NUCLEOTIDE SEQUENCE [LARGE SCALE GENOMIC DNA]</scope>
    <source>
        <strain evidence="11">4G11</strain>
    </source>
</reference>
<dbReference type="AlphaFoldDB" id="A0A0C4XYM9"/>
<dbReference type="InterPro" id="IPR023205">
    <property type="entry name" value="DsbA/DsbL"/>
</dbReference>
<keyword evidence="5 7" id="KW-1015">Disulfide bond</keyword>
<dbReference type="SUPFAM" id="SSF52833">
    <property type="entry name" value="Thioredoxin-like"/>
    <property type="match status" value="1"/>
</dbReference>
<feature type="signal peptide" evidence="9">
    <location>
        <begin position="1"/>
        <end position="25"/>
    </location>
</feature>
<feature type="chain" id="PRO_5002173462" description="Thiol:disulfide interchange protein" evidence="9">
    <location>
        <begin position="26"/>
        <end position="212"/>
    </location>
</feature>
<evidence type="ECO:0000259" key="10">
    <source>
        <dbReference type="PROSITE" id="PS51352"/>
    </source>
</evidence>
<evidence type="ECO:0000256" key="9">
    <source>
        <dbReference type="SAM" id="SignalP"/>
    </source>
</evidence>
<dbReference type="InterPro" id="IPR013766">
    <property type="entry name" value="Thioredoxin_domain"/>
</dbReference>
<dbReference type="InterPro" id="IPR001853">
    <property type="entry name" value="DSBA-like_thioredoxin_dom"/>
</dbReference>
<dbReference type="RefSeq" id="WP_043342909.1">
    <property type="nucleotide sequence ID" value="NZ_CP010536.1"/>
</dbReference>
<dbReference type="Pfam" id="PF01323">
    <property type="entry name" value="DSBA"/>
    <property type="match status" value="1"/>
</dbReference>
<dbReference type="CDD" id="cd03019">
    <property type="entry name" value="DsbA_DsbA"/>
    <property type="match status" value="1"/>
</dbReference>
<feature type="domain" description="Thioredoxin" evidence="10">
    <location>
        <begin position="15"/>
        <end position="155"/>
    </location>
</feature>
<evidence type="ECO:0000256" key="2">
    <source>
        <dbReference type="ARBA" id="ARBA00005791"/>
    </source>
</evidence>
<keyword evidence="3 9" id="KW-0732">Signal</keyword>
<dbReference type="Gene3D" id="3.40.30.10">
    <property type="entry name" value="Glutaredoxin"/>
    <property type="match status" value="1"/>
</dbReference>
<protein>
    <recommendedName>
        <fullName evidence="7">Thiol:disulfide interchange protein</fullName>
    </recommendedName>
</protein>
<evidence type="ECO:0000256" key="3">
    <source>
        <dbReference type="ARBA" id="ARBA00022729"/>
    </source>
</evidence>
<evidence type="ECO:0000256" key="5">
    <source>
        <dbReference type="ARBA" id="ARBA00023157"/>
    </source>
</evidence>
<sequence>MKKLAALFATLVAVTGFLMTAPAQAAAPTSGREYQVLKAPQPVAPGKIEVTEFFWYGCPHCFDFEPELEAWVGKQGKDVVFKRVPVAFRDDLLPHTKIFYALEAIGKLDAMHTKVFNAIHVDRKRMLDPNEIADFMAKNGIDRKAFLDAYNSFSVTTNSQRANKIADAYKVDGVPTVVVQGKYVTSPSIAGTKGTAIQTMDYLVGQVRDKKM</sequence>
<name>A0A0C4XYM9_9BURK</name>
<dbReference type="PANTHER" id="PTHR35891">
    <property type="entry name" value="THIOL:DISULFIDE INTERCHANGE PROTEIN DSBA"/>
    <property type="match status" value="1"/>
</dbReference>
<evidence type="ECO:0000313" key="11">
    <source>
        <dbReference type="EMBL" id="AJG17582.1"/>
    </source>
</evidence>
<dbReference type="EMBL" id="CP010536">
    <property type="protein sequence ID" value="AJG17582.1"/>
    <property type="molecule type" value="Genomic_DNA"/>
</dbReference>
<evidence type="ECO:0000256" key="8">
    <source>
        <dbReference type="PIRSR" id="PIRSR001488-1"/>
    </source>
</evidence>
<dbReference type="STRING" id="68895.RR42_m0167"/>
<evidence type="ECO:0000256" key="1">
    <source>
        <dbReference type="ARBA" id="ARBA00004418"/>
    </source>
</evidence>
<dbReference type="OrthoDB" id="9784896at2"/>
<dbReference type="InterPro" id="IPR050824">
    <property type="entry name" value="Thiol_disulfide_DsbA"/>
</dbReference>
<dbReference type="PROSITE" id="PS51352">
    <property type="entry name" value="THIOREDOXIN_2"/>
    <property type="match status" value="1"/>
</dbReference>
<dbReference type="Proteomes" id="UP000031843">
    <property type="component" value="Chromosome main"/>
</dbReference>
<comment type="similarity">
    <text evidence="2">Belongs to the thioredoxin family. DsbA subfamily.</text>
</comment>
<dbReference type="KEGG" id="cbw:RR42_m0167"/>
<dbReference type="PROSITE" id="PS00194">
    <property type="entry name" value="THIOREDOXIN_1"/>
    <property type="match status" value="1"/>
</dbReference>
<organism evidence="11 12">
    <name type="scientific">Cupriavidus basilensis</name>
    <dbReference type="NCBI Taxonomy" id="68895"/>
    <lineage>
        <taxon>Bacteria</taxon>
        <taxon>Pseudomonadati</taxon>
        <taxon>Pseudomonadota</taxon>
        <taxon>Betaproteobacteria</taxon>
        <taxon>Burkholderiales</taxon>
        <taxon>Burkholderiaceae</taxon>
        <taxon>Cupriavidus</taxon>
    </lineage>
</organism>
<evidence type="ECO:0000256" key="4">
    <source>
        <dbReference type="ARBA" id="ARBA00022764"/>
    </source>
</evidence>
<dbReference type="PIRSF" id="PIRSF001488">
    <property type="entry name" value="Tdi_protein"/>
    <property type="match status" value="1"/>
</dbReference>
<dbReference type="InterPro" id="IPR036249">
    <property type="entry name" value="Thioredoxin-like_sf"/>
</dbReference>